<keyword evidence="2" id="KW-1185">Reference proteome</keyword>
<reference evidence="1 2" key="1">
    <citation type="journal article" date="2013" name="Genome Announc.">
        <title>Complete Genome Sequence of the Porcine Strain Brachyspira pilosicoli P43/6/78(T.).</title>
        <authorList>
            <person name="Lin C."/>
            <person name="den Bakker H.C."/>
            <person name="Suzuki H."/>
            <person name="Lefebure T."/>
            <person name="Ponnala L."/>
            <person name="Sun Q."/>
            <person name="Stanhope M.J."/>
            <person name="Wiedmann M."/>
            <person name="Duhamel G.E."/>
        </authorList>
    </citation>
    <scope>NUCLEOTIDE SEQUENCE [LARGE SCALE GENOMIC DNA]</scope>
    <source>
        <strain evidence="1 2">P43/6/78</strain>
    </source>
</reference>
<organism evidence="1 2">
    <name type="scientific">Brachyspira pilosicoli P43/6/78</name>
    <dbReference type="NCBI Taxonomy" id="1042417"/>
    <lineage>
        <taxon>Bacteria</taxon>
        <taxon>Pseudomonadati</taxon>
        <taxon>Spirochaetota</taxon>
        <taxon>Spirochaetia</taxon>
        <taxon>Brachyspirales</taxon>
        <taxon>Brachyspiraceae</taxon>
        <taxon>Brachyspira</taxon>
    </lineage>
</organism>
<dbReference type="Proteomes" id="UP000010793">
    <property type="component" value="Chromosome"/>
</dbReference>
<evidence type="ECO:0000313" key="1">
    <source>
        <dbReference type="EMBL" id="AGA66061.1"/>
    </source>
</evidence>
<dbReference type="EMBL" id="CP002873">
    <property type="protein sequence ID" value="AGA66061.1"/>
    <property type="molecule type" value="Genomic_DNA"/>
</dbReference>
<dbReference type="AlphaFoldDB" id="A0A3B6VJE6"/>
<evidence type="ECO:0000313" key="2">
    <source>
        <dbReference type="Proteomes" id="UP000010793"/>
    </source>
</evidence>
<name>A0A3B6VJE6_BRAPL</name>
<accession>A0A3B6VJE6</accession>
<dbReference type="RefSeq" id="WP_015274190.1">
    <property type="nucleotide sequence ID" value="NC_019908.1"/>
</dbReference>
<gene>
    <name evidence="1" type="ORF">BPP43_03845</name>
</gene>
<dbReference type="KEGG" id="bpip:BPP43_03845"/>
<protein>
    <submittedName>
        <fullName evidence="1">Uncharacterized protein</fullName>
    </submittedName>
</protein>
<proteinExistence type="predicted"/>
<sequence length="362" mass="38528">MFRVIREAEENPSDLLNSYRQQNIIMQKMRMLHTAFDGIKINHWGDSDRELPDILAGSICEFEGRLFETNETIKLSDSSSSEGSRFIKLAIVRDANNSNNDYLEVQVVSNNFPSYDYNNRGFYHLDSQGRCLDKYLRLSMKYSSASGGYVEKQYWNINDFQRKGLILKRKTVSFVAGTHEFTFPSDVNSITVHICSGGGGGYYGLGQQAGTAPTAGGDSQILINDRAITTCQGGQIAVKTGTTTFSGGRGGVPSGQGKLINGNNGTVTRYDQINPNTGAIFSNNTTLAKGGNGGNGSTVGYASGGGGSGSAAIVDITRSMLGASQKVKIVVGAGGAAGVNPSNNANGARGQDGSAVIEYMQK</sequence>